<dbReference type="Proteomes" id="UP000250235">
    <property type="component" value="Unassembled WGS sequence"/>
</dbReference>
<name>A0A2Z7A7Y5_9LAMI</name>
<dbReference type="AlphaFoldDB" id="A0A2Z7A7Y5"/>
<evidence type="ECO:0000313" key="2">
    <source>
        <dbReference type="Proteomes" id="UP000250235"/>
    </source>
</evidence>
<dbReference type="EMBL" id="KV018103">
    <property type="protein sequence ID" value="KZV17683.1"/>
    <property type="molecule type" value="Genomic_DNA"/>
</dbReference>
<proteinExistence type="predicted"/>
<evidence type="ECO:0000313" key="1">
    <source>
        <dbReference type="EMBL" id="KZV17683.1"/>
    </source>
</evidence>
<sequence length="321" mass="36781">MAYSLFSNTVHVCFDSVLAMDNPGMLETEEEITDVSRPDVGDQEEPRVDEMEHWFNLSYEEFFASDANRRVETASDTDEESKTVVCETVVTEPEDGTDKDLGTDIADVVPATVEKKTDDESLSLEETFHRMDALNPTELYAKEEMVLSWAGTDSTRVALQQREYILLKFRELLLRKFFTARRGNFISYQPSTATDIKVLQMLSKTYLSVLAGLICQRECIQQLGIYFRSECIQQLGIYFRSECIQQLGIYFRSECIQQLGIYFRSECIQQLGIYFRNHAEPLGSLDLNGAGDDPADLSRLMVRTSERQLQLYPVVALMFYL</sequence>
<gene>
    <name evidence="1" type="ORF">F511_18141</name>
</gene>
<keyword evidence="2" id="KW-1185">Reference proteome</keyword>
<reference evidence="1 2" key="1">
    <citation type="journal article" date="2015" name="Proc. Natl. Acad. Sci. U.S.A.">
        <title>The resurrection genome of Boea hygrometrica: A blueprint for survival of dehydration.</title>
        <authorList>
            <person name="Xiao L."/>
            <person name="Yang G."/>
            <person name="Zhang L."/>
            <person name="Yang X."/>
            <person name="Zhao S."/>
            <person name="Ji Z."/>
            <person name="Zhou Q."/>
            <person name="Hu M."/>
            <person name="Wang Y."/>
            <person name="Chen M."/>
            <person name="Xu Y."/>
            <person name="Jin H."/>
            <person name="Xiao X."/>
            <person name="Hu G."/>
            <person name="Bao F."/>
            <person name="Hu Y."/>
            <person name="Wan P."/>
            <person name="Li L."/>
            <person name="Deng X."/>
            <person name="Kuang T."/>
            <person name="Xiang C."/>
            <person name="Zhu J.K."/>
            <person name="Oliver M.J."/>
            <person name="He Y."/>
        </authorList>
    </citation>
    <scope>NUCLEOTIDE SEQUENCE [LARGE SCALE GENOMIC DNA]</scope>
    <source>
        <strain evidence="2">cv. XS01</strain>
    </source>
</reference>
<organism evidence="1 2">
    <name type="scientific">Dorcoceras hygrometricum</name>
    <dbReference type="NCBI Taxonomy" id="472368"/>
    <lineage>
        <taxon>Eukaryota</taxon>
        <taxon>Viridiplantae</taxon>
        <taxon>Streptophyta</taxon>
        <taxon>Embryophyta</taxon>
        <taxon>Tracheophyta</taxon>
        <taxon>Spermatophyta</taxon>
        <taxon>Magnoliopsida</taxon>
        <taxon>eudicotyledons</taxon>
        <taxon>Gunneridae</taxon>
        <taxon>Pentapetalae</taxon>
        <taxon>asterids</taxon>
        <taxon>lamiids</taxon>
        <taxon>Lamiales</taxon>
        <taxon>Gesneriaceae</taxon>
        <taxon>Didymocarpoideae</taxon>
        <taxon>Trichosporeae</taxon>
        <taxon>Loxocarpinae</taxon>
        <taxon>Dorcoceras</taxon>
    </lineage>
</organism>
<protein>
    <submittedName>
        <fullName evidence="1">Uncharacterized protein</fullName>
    </submittedName>
</protein>
<accession>A0A2Z7A7Y5</accession>